<dbReference type="CDD" id="cd16023">
    <property type="entry name" value="GPI_EPT_3"/>
    <property type="match status" value="1"/>
</dbReference>
<comment type="similarity">
    <text evidence="3">Belongs to the PIGG/PIGN/PIGO family. PIGO subfamily.</text>
</comment>
<dbReference type="Gene3D" id="3.40.720.10">
    <property type="entry name" value="Alkaline Phosphatase, subunit A"/>
    <property type="match status" value="1"/>
</dbReference>
<organism evidence="12 13">
    <name type="scientific">Piptocephalis cylindrospora</name>
    <dbReference type="NCBI Taxonomy" id="1907219"/>
    <lineage>
        <taxon>Eukaryota</taxon>
        <taxon>Fungi</taxon>
        <taxon>Fungi incertae sedis</taxon>
        <taxon>Zoopagomycota</taxon>
        <taxon>Zoopagomycotina</taxon>
        <taxon>Zoopagomycetes</taxon>
        <taxon>Zoopagales</taxon>
        <taxon>Piptocephalidaceae</taxon>
        <taxon>Piptocephalis</taxon>
    </lineage>
</organism>
<dbReference type="EMBL" id="KZ987728">
    <property type="protein sequence ID" value="RKP15498.1"/>
    <property type="molecule type" value="Genomic_DNA"/>
</dbReference>
<dbReference type="PANTHER" id="PTHR23071">
    <property type="entry name" value="PHOSPHATIDYLINOSITOL GLYCAN"/>
    <property type="match status" value="1"/>
</dbReference>
<dbReference type="OrthoDB" id="272139at2759"/>
<feature type="transmembrane region" description="Helical" evidence="11">
    <location>
        <begin position="24"/>
        <end position="42"/>
    </location>
</feature>
<dbReference type="GO" id="GO:0005789">
    <property type="term" value="C:endoplasmic reticulum membrane"/>
    <property type="evidence" value="ECO:0007669"/>
    <property type="project" value="UniProtKB-SubCell"/>
</dbReference>
<dbReference type="InterPro" id="IPR017850">
    <property type="entry name" value="Alkaline_phosphatase_core_sf"/>
</dbReference>
<comment type="pathway">
    <text evidence="2">Glycolipid biosynthesis; glycosylphosphatidylinositol-anchor biosynthesis.</text>
</comment>
<keyword evidence="4" id="KW-0337">GPI-anchor biosynthesis</keyword>
<evidence type="ECO:0000256" key="4">
    <source>
        <dbReference type="ARBA" id="ARBA00022502"/>
    </source>
</evidence>
<dbReference type="PANTHER" id="PTHR23071:SF1">
    <property type="entry name" value="GPI ETHANOLAMINE PHOSPHATE TRANSFERASE 3"/>
    <property type="match status" value="1"/>
</dbReference>
<evidence type="ECO:0000256" key="7">
    <source>
        <dbReference type="ARBA" id="ARBA00022824"/>
    </source>
</evidence>
<proteinExistence type="inferred from homology"/>
<accession>A0A4P9Y8S0</accession>
<protein>
    <submittedName>
        <fullName evidence="12">Alkaline-phosphatase-like protein</fullName>
    </submittedName>
</protein>
<evidence type="ECO:0000256" key="2">
    <source>
        <dbReference type="ARBA" id="ARBA00004687"/>
    </source>
</evidence>
<keyword evidence="10" id="KW-0325">Glycoprotein</keyword>
<evidence type="ECO:0000256" key="11">
    <source>
        <dbReference type="SAM" id="Phobius"/>
    </source>
</evidence>
<comment type="subcellular location">
    <subcellularLocation>
        <location evidence="1">Endoplasmic reticulum membrane</location>
        <topology evidence="1">Multi-pass membrane protein</topology>
    </subcellularLocation>
</comment>
<dbReference type="SUPFAM" id="SSF53649">
    <property type="entry name" value="Alkaline phosphatase-like"/>
    <property type="match status" value="1"/>
</dbReference>
<evidence type="ECO:0000313" key="13">
    <source>
        <dbReference type="Proteomes" id="UP000267251"/>
    </source>
</evidence>
<dbReference type="AlphaFoldDB" id="A0A4P9Y8S0"/>
<dbReference type="Proteomes" id="UP000267251">
    <property type="component" value="Unassembled WGS sequence"/>
</dbReference>
<dbReference type="InterPro" id="IPR039524">
    <property type="entry name" value="PIGO/GPI13"/>
</dbReference>
<keyword evidence="9 11" id="KW-0472">Membrane</keyword>
<evidence type="ECO:0000256" key="10">
    <source>
        <dbReference type="ARBA" id="ARBA00023180"/>
    </source>
</evidence>
<keyword evidence="13" id="KW-1185">Reference proteome</keyword>
<sequence>MSRSPVASARLTSSVPLLAPRPPLFLALIAHLLLLGYALFVFTRGFLLSRIALPDVSSCSNSPVPGSWPSPPSSQSSSAPVGCWSSRPPPYKHALILLVDALRFDFTLYDPSLSEPIPPYRNKLPIMQHLLDTQPRRALRYQFLADPPTTTLQRLKALSTGTLPTFIDAGSNFGGSSILEDSWLTQAALANRSASFVGDDTWLSLFPDVFRLSHPYPSLNVWDLHTVDEGVLAHLPSMMESKEDTILLGHFLGVDHCGHRHGPSHPAMAAKLKQMNTVLTDILASIDNDTIVFIFGDHGMDGKGDHGGDSRSELEAALFIYSGRDLDERGEEFDHLLRDMDQQRSHRSVAQVDLVPTLAMALGLPIPFGSLGSIIPEI</sequence>
<evidence type="ECO:0000256" key="8">
    <source>
        <dbReference type="ARBA" id="ARBA00022989"/>
    </source>
</evidence>
<evidence type="ECO:0000313" key="12">
    <source>
        <dbReference type="EMBL" id="RKP15498.1"/>
    </source>
</evidence>
<dbReference type="GO" id="GO:0051377">
    <property type="term" value="F:mannose-ethanolamine phosphotransferase activity"/>
    <property type="evidence" value="ECO:0007669"/>
    <property type="project" value="InterPro"/>
</dbReference>
<evidence type="ECO:0000256" key="1">
    <source>
        <dbReference type="ARBA" id="ARBA00004477"/>
    </source>
</evidence>
<keyword evidence="5" id="KW-0808">Transferase</keyword>
<keyword evidence="6 11" id="KW-0812">Transmembrane</keyword>
<keyword evidence="7" id="KW-0256">Endoplasmic reticulum</keyword>
<evidence type="ECO:0000256" key="5">
    <source>
        <dbReference type="ARBA" id="ARBA00022679"/>
    </source>
</evidence>
<evidence type="ECO:0000256" key="9">
    <source>
        <dbReference type="ARBA" id="ARBA00023136"/>
    </source>
</evidence>
<reference evidence="13" key="1">
    <citation type="journal article" date="2018" name="Nat. Microbiol.">
        <title>Leveraging single-cell genomics to expand the fungal tree of life.</title>
        <authorList>
            <person name="Ahrendt S.R."/>
            <person name="Quandt C.A."/>
            <person name="Ciobanu D."/>
            <person name="Clum A."/>
            <person name="Salamov A."/>
            <person name="Andreopoulos B."/>
            <person name="Cheng J.F."/>
            <person name="Woyke T."/>
            <person name="Pelin A."/>
            <person name="Henrissat B."/>
            <person name="Reynolds N.K."/>
            <person name="Benny G.L."/>
            <person name="Smith M.E."/>
            <person name="James T.Y."/>
            <person name="Grigoriev I.V."/>
        </authorList>
    </citation>
    <scope>NUCLEOTIDE SEQUENCE [LARGE SCALE GENOMIC DNA]</scope>
</reference>
<feature type="non-terminal residue" evidence="12">
    <location>
        <position position="378"/>
    </location>
</feature>
<dbReference type="InterPro" id="IPR037675">
    <property type="entry name" value="PIG-O_N"/>
</dbReference>
<evidence type="ECO:0000256" key="3">
    <source>
        <dbReference type="ARBA" id="ARBA00008695"/>
    </source>
</evidence>
<keyword evidence="8 11" id="KW-1133">Transmembrane helix</keyword>
<dbReference type="Pfam" id="PF01663">
    <property type="entry name" value="Phosphodiest"/>
    <property type="match status" value="1"/>
</dbReference>
<dbReference type="InterPro" id="IPR002591">
    <property type="entry name" value="Phosphodiest/P_Trfase"/>
</dbReference>
<dbReference type="GO" id="GO:0006506">
    <property type="term" value="P:GPI anchor biosynthetic process"/>
    <property type="evidence" value="ECO:0007669"/>
    <property type="project" value="UniProtKB-UniPathway"/>
</dbReference>
<dbReference type="UniPathway" id="UPA00196"/>
<name>A0A4P9Y8S0_9FUNG</name>
<gene>
    <name evidence="12" type="ORF">BJ684DRAFT_6922</name>
</gene>
<evidence type="ECO:0000256" key="6">
    <source>
        <dbReference type="ARBA" id="ARBA00022692"/>
    </source>
</evidence>